<feature type="compositionally biased region" description="Basic residues" evidence="1">
    <location>
        <begin position="29"/>
        <end position="38"/>
    </location>
</feature>
<protein>
    <submittedName>
        <fullName evidence="2">Uncharacterized protein</fullName>
    </submittedName>
</protein>
<reference evidence="2 3" key="1">
    <citation type="journal article" date="2021" name="bioRxiv">
        <title>Chromosome-scale and haplotype-resolved genome assembly of a tetraploid potato cultivar.</title>
        <authorList>
            <person name="Sun H."/>
            <person name="Jiao W.-B."/>
            <person name="Krause K."/>
            <person name="Campoy J.A."/>
            <person name="Goel M."/>
            <person name="Folz-Donahue K."/>
            <person name="Kukat C."/>
            <person name="Huettel B."/>
            <person name="Schneeberger K."/>
        </authorList>
    </citation>
    <scope>NUCLEOTIDE SEQUENCE [LARGE SCALE GENOMIC DNA]</scope>
    <source>
        <strain evidence="2">SolTubOtavaFocal</strain>
        <tissue evidence="2">Leaves</tissue>
    </source>
</reference>
<feature type="region of interest" description="Disordered" evidence="1">
    <location>
        <begin position="19"/>
        <end position="85"/>
    </location>
</feature>
<evidence type="ECO:0000313" key="2">
    <source>
        <dbReference type="EMBL" id="KAH0768884.1"/>
    </source>
</evidence>
<accession>A0ABQ7VMB5</accession>
<gene>
    <name evidence="2" type="ORF">KY290_012865</name>
</gene>
<comment type="caution">
    <text evidence="2">The sequence shown here is derived from an EMBL/GenBank/DDBJ whole genome shotgun (WGS) entry which is preliminary data.</text>
</comment>
<evidence type="ECO:0000256" key="1">
    <source>
        <dbReference type="SAM" id="MobiDB-lite"/>
    </source>
</evidence>
<keyword evidence="3" id="KW-1185">Reference proteome</keyword>
<organism evidence="2 3">
    <name type="scientific">Solanum tuberosum</name>
    <name type="common">Potato</name>
    <dbReference type="NCBI Taxonomy" id="4113"/>
    <lineage>
        <taxon>Eukaryota</taxon>
        <taxon>Viridiplantae</taxon>
        <taxon>Streptophyta</taxon>
        <taxon>Embryophyta</taxon>
        <taxon>Tracheophyta</taxon>
        <taxon>Spermatophyta</taxon>
        <taxon>Magnoliopsida</taxon>
        <taxon>eudicotyledons</taxon>
        <taxon>Gunneridae</taxon>
        <taxon>Pentapetalae</taxon>
        <taxon>asterids</taxon>
        <taxon>lamiids</taxon>
        <taxon>Solanales</taxon>
        <taxon>Solanaceae</taxon>
        <taxon>Solanoideae</taxon>
        <taxon>Solaneae</taxon>
        <taxon>Solanum</taxon>
    </lineage>
</organism>
<sequence>MSGAILKPSKMPRGMWVYAGSRGVPRPGPRQHRPRPARIGRGMWASGQATSANVRRHQPRPARIGRGMCASGKRRRPTTGSISQGLDASDVACAQRSADVGRGLAALPLA</sequence>
<proteinExistence type="predicted"/>
<evidence type="ECO:0000313" key="3">
    <source>
        <dbReference type="Proteomes" id="UP000826656"/>
    </source>
</evidence>
<name>A0ABQ7VMB5_SOLTU</name>
<dbReference type="EMBL" id="JAIVGD010000011">
    <property type="protein sequence ID" value="KAH0768884.1"/>
    <property type="molecule type" value="Genomic_DNA"/>
</dbReference>
<dbReference type="Proteomes" id="UP000826656">
    <property type="component" value="Unassembled WGS sequence"/>
</dbReference>